<gene>
    <name evidence="3" type="ORF">Pan181_17560</name>
</gene>
<feature type="chain" id="PRO_5021910605" description="Outer membrane protein beta-barrel domain-containing protein" evidence="2">
    <location>
        <begin position="32"/>
        <end position="289"/>
    </location>
</feature>
<keyword evidence="4" id="KW-1185">Reference proteome</keyword>
<dbReference type="Proteomes" id="UP000315750">
    <property type="component" value="Chromosome"/>
</dbReference>
<dbReference type="OrthoDB" id="272730at2"/>
<dbReference type="AlphaFoldDB" id="A0A518ALJ7"/>
<dbReference type="KEGG" id="amuc:Pan181_17560"/>
<evidence type="ECO:0000256" key="1">
    <source>
        <dbReference type="SAM" id="MobiDB-lite"/>
    </source>
</evidence>
<evidence type="ECO:0000313" key="3">
    <source>
        <dbReference type="EMBL" id="QDU55564.1"/>
    </source>
</evidence>
<feature type="signal peptide" evidence="2">
    <location>
        <begin position="1"/>
        <end position="31"/>
    </location>
</feature>
<keyword evidence="2" id="KW-0732">Signal</keyword>
<proteinExistence type="predicted"/>
<name>A0A518ALJ7_9BACT</name>
<dbReference type="RefSeq" id="WP_145246409.1">
    <property type="nucleotide sequence ID" value="NZ_CP036278.1"/>
</dbReference>
<reference evidence="3 4" key="1">
    <citation type="submission" date="2019-02" db="EMBL/GenBank/DDBJ databases">
        <title>Deep-cultivation of Planctomycetes and their phenomic and genomic characterization uncovers novel biology.</title>
        <authorList>
            <person name="Wiegand S."/>
            <person name="Jogler M."/>
            <person name="Boedeker C."/>
            <person name="Pinto D."/>
            <person name="Vollmers J."/>
            <person name="Rivas-Marin E."/>
            <person name="Kohn T."/>
            <person name="Peeters S.H."/>
            <person name="Heuer A."/>
            <person name="Rast P."/>
            <person name="Oberbeckmann S."/>
            <person name="Bunk B."/>
            <person name="Jeske O."/>
            <person name="Meyerdierks A."/>
            <person name="Storesund J.E."/>
            <person name="Kallscheuer N."/>
            <person name="Luecker S."/>
            <person name="Lage O.M."/>
            <person name="Pohl T."/>
            <person name="Merkel B.J."/>
            <person name="Hornburger P."/>
            <person name="Mueller R.-W."/>
            <person name="Bruemmer F."/>
            <person name="Labrenz M."/>
            <person name="Spormann A.M."/>
            <person name="Op den Camp H."/>
            <person name="Overmann J."/>
            <person name="Amann R."/>
            <person name="Jetten M.S.M."/>
            <person name="Mascher T."/>
            <person name="Medema M.H."/>
            <person name="Devos D.P."/>
            <person name="Kaster A.-K."/>
            <person name="Ovreas L."/>
            <person name="Rohde M."/>
            <person name="Galperin M.Y."/>
            <person name="Jogler C."/>
        </authorList>
    </citation>
    <scope>NUCLEOTIDE SEQUENCE [LARGE SCALE GENOMIC DNA]</scope>
    <source>
        <strain evidence="3 4">Pan181</strain>
    </source>
</reference>
<dbReference type="EMBL" id="CP036278">
    <property type="protein sequence ID" value="QDU55564.1"/>
    <property type="molecule type" value="Genomic_DNA"/>
</dbReference>
<sequence precursor="true">MRPRLLKRCLVMSCLVMVALHAMLMLPTAIAGELGQLRSSAADSGSSSSSSASSGSSSSRGDSGYSDPFDDSDSFIFQAILYTLAVPYYPPYSLFDDPDAERFTGYQPTFEPGTFKDTDWFCRSTNFICSARAQVEYGTNFNDMQTIGNRLQIDLARIRSTIDLSYDNYFEKLPNGDTDHLAVGNANWVLRFAQNPRTVWRSGIGVNWMNGDQNDVGFNFTYGFDLLPVEPWVWSNDLDLGRLGDAGLFRFRTTVGQQFRLGEIYTGFEYLDAGDAQIPTMLFGARYWW</sequence>
<feature type="region of interest" description="Disordered" evidence="1">
    <location>
        <begin position="42"/>
        <end position="65"/>
    </location>
</feature>
<evidence type="ECO:0000256" key="2">
    <source>
        <dbReference type="SAM" id="SignalP"/>
    </source>
</evidence>
<organism evidence="3 4">
    <name type="scientific">Aeoliella mucimassa</name>
    <dbReference type="NCBI Taxonomy" id="2527972"/>
    <lineage>
        <taxon>Bacteria</taxon>
        <taxon>Pseudomonadati</taxon>
        <taxon>Planctomycetota</taxon>
        <taxon>Planctomycetia</taxon>
        <taxon>Pirellulales</taxon>
        <taxon>Lacipirellulaceae</taxon>
        <taxon>Aeoliella</taxon>
    </lineage>
</organism>
<accession>A0A518ALJ7</accession>
<evidence type="ECO:0008006" key="5">
    <source>
        <dbReference type="Google" id="ProtNLM"/>
    </source>
</evidence>
<protein>
    <recommendedName>
        <fullName evidence="5">Outer membrane protein beta-barrel domain-containing protein</fullName>
    </recommendedName>
</protein>
<evidence type="ECO:0000313" key="4">
    <source>
        <dbReference type="Proteomes" id="UP000315750"/>
    </source>
</evidence>